<reference evidence="2 3" key="1">
    <citation type="submission" date="2016-09" db="EMBL/GenBank/DDBJ databases">
        <title>Couchioplanes caeruleus draft genome sequence.</title>
        <authorList>
            <person name="Sheehan J."/>
            <person name="Caffrey P."/>
        </authorList>
    </citation>
    <scope>NUCLEOTIDE SEQUENCE [LARGE SCALE GENOMIC DNA]</scope>
    <source>
        <strain evidence="2 3">DSM 43634</strain>
    </source>
</reference>
<comment type="caution">
    <text evidence="2">The sequence shown here is derived from an EMBL/GenBank/DDBJ whole genome shotgun (WGS) entry which is preliminary data.</text>
</comment>
<dbReference type="EMBL" id="MEIA01000096">
    <property type="protein sequence ID" value="OJF14505.1"/>
    <property type="molecule type" value="Genomic_DNA"/>
</dbReference>
<protein>
    <recommendedName>
        <fullName evidence="4">Pyrroloquinoline-quinone binding quinoprotein</fullName>
    </recommendedName>
</protein>
<evidence type="ECO:0000313" key="2">
    <source>
        <dbReference type="EMBL" id="OJF14505.1"/>
    </source>
</evidence>
<gene>
    <name evidence="2" type="ORF">BG844_09190</name>
</gene>
<evidence type="ECO:0000256" key="1">
    <source>
        <dbReference type="SAM" id="MobiDB-lite"/>
    </source>
</evidence>
<dbReference type="AlphaFoldDB" id="A0A1K0FNY9"/>
<organism evidence="2 3">
    <name type="scientific">Couchioplanes caeruleus subsp. caeruleus</name>
    <dbReference type="NCBI Taxonomy" id="56427"/>
    <lineage>
        <taxon>Bacteria</taxon>
        <taxon>Bacillati</taxon>
        <taxon>Actinomycetota</taxon>
        <taxon>Actinomycetes</taxon>
        <taxon>Micromonosporales</taxon>
        <taxon>Micromonosporaceae</taxon>
        <taxon>Couchioplanes</taxon>
    </lineage>
</organism>
<dbReference type="Proteomes" id="UP000182486">
    <property type="component" value="Unassembled WGS sequence"/>
</dbReference>
<dbReference type="InterPro" id="IPR011047">
    <property type="entry name" value="Quinoprotein_ADH-like_sf"/>
</dbReference>
<keyword evidence="3" id="KW-1185">Reference proteome</keyword>
<name>A0A1K0FNY9_9ACTN</name>
<evidence type="ECO:0008006" key="4">
    <source>
        <dbReference type="Google" id="ProtNLM"/>
    </source>
</evidence>
<proteinExistence type="predicted"/>
<dbReference type="SUPFAM" id="SSF50998">
    <property type="entry name" value="Quinoprotein alcohol dehydrogenase-like"/>
    <property type="match status" value="1"/>
</dbReference>
<feature type="region of interest" description="Disordered" evidence="1">
    <location>
        <begin position="38"/>
        <end position="66"/>
    </location>
</feature>
<feature type="compositionally biased region" description="Low complexity" evidence="1">
    <location>
        <begin position="48"/>
        <end position="57"/>
    </location>
</feature>
<sequence length="426" mass="42876">MLRSATPDDGDDQEANVRDRRLAAGALLTVLAVAGCTSDPAPPPAPGPTSSAPARPTFDPPTRFGPTAIKLGPARASDVLLYAGMAYAAGESSTTVTDVLTGRRLPALTPQHPPVQRPGGLGEPVGHIPLLVQRDGRPAVVIAYAVSTPASGTTTAKQSVQLLLADAASGQQLAALSVAATPAEGGGDFTAVAGEYVTVVGAQANTLVLTVGKQVTLGVDLTTGSVLWRNTTFTAAAVLGDTVVGLTAADSSVRQQLVGLGVADGATRWRAANVRNAELAAAGTAYAVLVAEQDTGGRFYARINADGKLNDREAGSYGSGLGCRYDQASVTVCSIGTTAVFALDATDGKLLWQLPATGRTAPNVTAVWHGAVYGTTGTTTPVVLDARTGADREAAPGLAPVAVSGYAGVGVDPAEQNTVTAYPAVG</sequence>
<accession>A0A1K0FNY9</accession>
<dbReference type="Gene3D" id="2.40.10.480">
    <property type="match status" value="1"/>
</dbReference>
<evidence type="ECO:0000313" key="3">
    <source>
        <dbReference type="Proteomes" id="UP000182486"/>
    </source>
</evidence>